<sequence length="38" mass="3803">MGLTGLMMMGNPMEMGSLFPELGGMGAGVGIMKSPTGL</sequence>
<dbReference type="Proteomes" id="UP000017981">
    <property type="component" value="Unassembled WGS sequence"/>
</dbReference>
<name>T2IUA2_CROWT</name>
<organism evidence="1 2">
    <name type="scientific">Crocosphaera watsonii WH 0005</name>
    <dbReference type="NCBI Taxonomy" id="423472"/>
    <lineage>
        <taxon>Bacteria</taxon>
        <taxon>Bacillati</taxon>
        <taxon>Cyanobacteriota</taxon>
        <taxon>Cyanophyceae</taxon>
        <taxon>Oscillatoriophycideae</taxon>
        <taxon>Chroococcales</taxon>
        <taxon>Aphanothecaceae</taxon>
        <taxon>Crocosphaera</taxon>
    </lineage>
</organism>
<reference evidence="1 2" key="2">
    <citation type="submission" date="2013-09" db="EMBL/GenBank/DDBJ databases">
        <title>Whole genome comparison of six Crocosphaera watsonii strains with differing phenotypes.</title>
        <authorList>
            <person name="Bench S.R."/>
            <person name="Heller P."/>
            <person name="Frank I."/>
            <person name="Arciniega M."/>
            <person name="Shilova I.N."/>
            <person name="Zehr J.P."/>
        </authorList>
    </citation>
    <scope>NUCLEOTIDE SEQUENCE [LARGE SCALE GENOMIC DNA]</scope>
    <source>
        <strain evidence="1 2">WH 0005</strain>
    </source>
</reference>
<protein>
    <submittedName>
        <fullName evidence="1">Uncharacterized protein</fullName>
    </submittedName>
</protein>
<proteinExistence type="predicted"/>
<evidence type="ECO:0000313" key="2">
    <source>
        <dbReference type="Proteomes" id="UP000017981"/>
    </source>
</evidence>
<comment type="caution">
    <text evidence="1">The sequence shown here is derived from an EMBL/GenBank/DDBJ whole genome shotgun (WGS) entry which is preliminary data.</text>
</comment>
<evidence type="ECO:0000313" key="1">
    <source>
        <dbReference type="EMBL" id="CCQ56603.1"/>
    </source>
</evidence>
<dbReference type="AlphaFoldDB" id="T2IUA2"/>
<gene>
    <name evidence="1" type="ORF">CWATWH0005_2787</name>
</gene>
<accession>T2IUA2</accession>
<dbReference type="EMBL" id="CAQL01000655">
    <property type="protein sequence ID" value="CCQ56603.1"/>
    <property type="molecule type" value="Genomic_DNA"/>
</dbReference>
<reference evidence="1 2" key="1">
    <citation type="submission" date="2013-01" db="EMBL/GenBank/DDBJ databases">
        <authorList>
            <person name="Bench S."/>
        </authorList>
    </citation>
    <scope>NUCLEOTIDE SEQUENCE [LARGE SCALE GENOMIC DNA]</scope>
    <source>
        <strain evidence="1 2">WH 0005</strain>
    </source>
</reference>